<evidence type="ECO:0000313" key="4">
    <source>
        <dbReference type="EMBL" id="SBV98858.1"/>
    </source>
</evidence>
<feature type="domain" description="Phospholipase/carboxylesterase/thioesterase" evidence="3">
    <location>
        <begin position="20"/>
        <end position="229"/>
    </location>
</feature>
<dbReference type="GO" id="GO:0016787">
    <property type="term" value="F:hydrolase activity"/>
    <property type="evidence" value="ECO:0007669"/>
    <property type="project" value="UniProtKB-KW"/>
</dbReference>
<proteinExistence type="inferred from homology"/>
<protein>
    <submittedName>
        <fullName evidence="4">Phospholipase/carboxylesterase family protein</fullName>
    </submittedName>
</protein>
<dbReference type="AlphaFoldDB" id="A0A212JHF4"/>
<reference evidence="4" key="1">
    <citation type="submission" date="2016-04" db="EMBL/GenBank/DDBJ databases">
        <authorList>
            <person name="Evans L.H."/>
            <person name="Alamgir A."/>
            <person name="Owens N."/>
            <person name="Weber N.D."/>
            <person name="Virtaneva K."/>
            <person name="Barbian K."/>
            <person name="Babar A."/>
            <person name="Rosenke K."/>
        </authorList>
    </citation>
    <scope>NUCLEOTIDE SEQUENCE</scope>
    <source>
        <strain evidence="4">86</strain>
    </source>
</reference>
<dbReference type="InterPro" id="IPR003140">
    <property type="entry name" value="PLipase/COase/thioEstase"/>
</dbReference>
<evidence type="ECO:0000256" key="1">
    <source>
        <dbReference type="ARBA" id="ARBA00006499"/>
    </source>
</evidence>
<organism evidence="4">
    <name type="scientific">uncultured Alphaproteobacteria bacterium</name>
    <dbReference type="NCBI Taxonomy" id="91750"/>
    <lineage>
        <taxon>Bacteria</taxon>
        <taxon>Pseudomonadati</taxon>
        <taxon>Pseudomonadota</taxon>
        <taxon>Alphaproteobacteria</taxon>
        <taxon>environmental samples</taxon>
    </lineage>
</organism>
<keyword evidence="2" id="KW-0378">Hydrolase</keyword>
<gene>
    <name evidence="4" type="ORF">KL86APRO_11065</name>
</gene>
<dbReference type="InterPro" id="IPR050565">
    <property type="entry name" value="LYPA1-2/EST-like"/>
</dbReference>
<dbReference type="Gene3D" id="3.40.50.1820">
    <property type="entry name" value="alpha/beta hydrolase"/>
    <property type="match status" value="1"/>
</dbReference>
<name>A0A212JHF4_9PROT</name>
<dbReference type="PANTHER" id="PTHR10655:SF17">
    <property type="entry name" value="LYSOPHOSPHOLIPASE-LIKE PROTEIN 1"/>
    <property type="match status" value="1"/>
</dbReference>
<comment type="similarity">
    <text evidence="1">Belongs to the AB hydrolase superfamily. AB hydrolase 2 family.</text>
</comment>
<dbReference type="InterPro" id="IPR029058">
    <property type="entry name" value="AB_hydrolase_fold"/>
</dbReference>
<dbReference type="PANTHER" id="PTHR10655">
    <property type="entry name" value="LYSOPHOSPHOLIPASE-RELATED"/>
    <property type="match status" value="1"/>
</dbReference>
<evidence type="ECO:0000256" key="2">
    <source>
        <dbReference type="ARBA" id="ARBA00022801"/>
    </source>
</evidence>
<dbReference type="Pfam" id="PF02230">
    <property type="entry name" value="Abhydrolase_2"/>
    <property type="match status" value="1"/>
</dbReference>
<dbReference type="SUPFAM" id="SSF53474">
    <property type="entry name" value="alpha/beta-Hydrolases"/>
    <property type="match status" value="1"/>
</dbReference>
<sequence>MTRSGLPLEGAFYPTRNLAPAKSVVVFLHGYGASGDDLIDFSAFLTGNLPDTAFYAPHAPDPCEIAPFGFQWFSLETYDPDMLRRDPRSLPRALEDMAEGAKIHAALLNDYLSAVMERHGIGPERLGVIGFSQGTMMALETTLRREVPVAAVVGFSGALVGASRLARELRCRPPVQLIHGDADEMVPFGAMSLARHALAEAGLDVRSHACKGLGHGIDMAGMFVARDFLFHRLEAEPT</sequence>
<dbReference type="EMBL" id="FLUO01000001">
    <property type="protein sequence ID" value="SBV98858.1"/>
    <property type="molecule type" value="Genomic_DNA"/>
</dbReference>
<evidence type="ECO:0000259" key="3">
    <source>
        <dbReference type="Pfam" id="PF02230"/>
    </source>
</evidence>
<accession>A0A212JHF4</accession>